<dbReference type="Gene3D" id="3.30.420.40">
    <property type="match status" value="1"/>
</dbReference>
<dbReference type="EMBL" id="LR134355">
    <property type="protein sequence ID" value="VEG50786.1"/>
    <property type="molecule type" value="Genomic_DNA"/>
</dbReference>
<reference evidence="1 2" key="1">
    <citation type="submission" date="2018-12" db="EMBL/GenBank/DDBJ databases">
        <authorList>
            <consortium name="Pathogen Informatics"/>
        </authorList>
    </citation>
    <scope>NUCLEOTIDE SEQUENCE [LARGE SCALE GENOMIC DNA]</scope>
    <source>
        <strain evidence="1 2">NCTC10485</strain>
    </source>
</reference>
<protein>
    <submittedName>
        <fullName evidence="1">Carbohydrate kinase FGGY</fullName>
        <ecNumber evidence="1">2.7.1.17</ecNumber>
    </submittedName>
</protein>
<organism evidence="1 2">
    <name type="scientific">Mycolicibacterium chitae</name>
    <name type="common">Mycobacterium chitae</name>
    <dbReference type="NCBI Taxonomy" id="1792"/>
    <lineage>
        <taxon>Bacteria</taxon>
        <taxon>Bacillati</taxon>
        <taxon>Actinomycetota</taxon>
        <taxon>Actinomycetes</taxon>
        <taxon>Mycobacteriales</taxon>
        <taxon>Mycobacteriaceae</taxon>
        <taxon>Mycolicibacterium</taxon>
    </lineage>
</organism>
<sequence>MAPGCLNLAARKPFTTAEIELLTAELGADAILGRAATVLSSQTVGSLVQSRRSVPAMAALLAAIGVGLVPPETDWTVIASEVTPDADNSESYDLVYPTWREVYAATEDLVHRLSAEPTKER</sequence>
<dbReference type="EC" id="2.7.1.17" evidence="1"/>
<gene>
    <name evidence="1" type="primary">xylB_3</name>
    <name evidence="1" type="ORF">NCTC10485_05106</name>
</gene>
<dbReference type="Proteomes" id="UP000282551">
    <property type="component" value="Chromosome"/>
</dbReference>
<dbReference type="GO" id="GO:0004856">
    <property type="term" value="F:D-xylulokinase activity"/>
    <property type="evidence" value="ECO:0007669"/>
    <property type="project" value="UniProtKB-EC"/>
</dbReference>
<keyword evidence="1" id="KW-0418">Kinase</keyword>
<proteinExistence type="predicted"/>
<keyword evidence="1" id="KW-0808">Transferase</keyword>
<evidence type="ECO:0000313" key="2">
    <source>
        <dbReference type="Proteomes" id="UP000282551"/>
    </source>
</evidence>
<dbReference type="AlphaFoldDB" id="A0A3S4SDI9"/>
<accession>A0A3S4SDI9</accession>
<name>A0A3S4SDI9_MYCCI</name>
<keyword evidence="2" id="KW-1185">Reference proteome</keyword>
<evidence type="ECO:0000313" key="1">
    <source>
        <dbReference type="EMBL" id="VEG50786.1"/>
    </source>
</evidence>